<dbReference type="SUPFAM" id="SSF54637">
    <property type="entry name" value="Thioesterase/thiol ester dehydrase-isomerase"/>
    <property type="match status" value="1"/>
</dbReference>
<name>A0A8R1DFH6_CAEJA</name>
<dbReference type="PROSITE" id="PS50002">
    <property type="entry name" value="SH3"/>
    <property type="match status" value="1"/>
</dbReference>
<dbReference type="FunFam" id="2.30.30.40:FF:000007">
    <property type="entry name" value="nebulin isoform X1"/>
    <property type="match status" value="1"/>
</dbReference>
<dbReference type="CDD" id="cd11789">
    <property type="entry name" value="SH3_Nebulin_family_C"/>
    <property type="match status" value="1"/>
</dbReference>
<dbReference type="PANTHER" id="PTHR46218:SF4">
    <property type="entry name" value="LIM AND SH3 DOMAIN PROTEIN LASP"/>
    <property type="match status" value="1"/>
</dbReference>
<dbReference type="Pfam" id="PF00018">
    <property type="entry name" value="SH3_1"/>
    <property type="match status" value="1"/>
</dbReference>
<dbReference type="CDD" id="cd03443">
    <property type="entry name" value="PaaI_thioesterase"/>
    <property type="match status" value="1"/>
</dbReference>
<dbReference type="GO" id="GO:0005737">
    <property type="term" value="C:cytoplasm"/>
    <property type="evidence" value="ECO:0007669"/>
    <property type="project" value="UniProtKB-ARBA"/>
</dbReference>
<dbReference type="InterPro" id="IPR029069">
    <property type="entry name" value="HotDog_dom_sf"/>
</dbReference>
<organism evidence="6 7">
    <name type="scientific">Caenorhabditis japonica</name>
    <dbReference type="NCBI Taxonomy" id="281687"/>
    <lineage>
        <taxon>Eukaryota</taxon>
        <taxon>Metazoa</taxon>
        <taxon>Ecdysozoa</taxon>
        <taxon>Nematoda</taxon>
        <taxon>Chromadorea</taxon>
        <taxon>Rhabditida</taxon>
        <taxon>Rhabditina</taxon>
        <taxon>Rhabditomorpha</taxon>
        <taxon>Rhabditoidea</taxon>
        <taxon>Rhabditidae</taxon>
        <taxon>Peloderinae</taxon>
        <taxon>Caenorhabditis</taxon>
    </lineage>
</organism>
<dbReference type="Proteomes" id="UP000005237">
    <property type="component" value="Unassembled WGS sequence"/>
</dbReference>
<evidence type="ECO:0000256" key="1">
    <source>
        <dbReference type="ARBA" id="ARBA00022443"/>
    </source>
</evidence>
<dbReference type="PRINTS" id="PR00452">
    <property type="entry name" value="SH3DOMAIN"/>
</dbReference>
<dbReference type="Gene3D" id="3.10.129.10">
    <property type="entry name" value="Hotdog Thioesterase"/>
    <property type="match status" value="1"/>
</dbReference>
<evidence type="ECO:0000313" key="6">
    <source>
        <dbReference type="EnsemblMetazoa" id="CJA00922.1"/>
    </source>
</evidence>
<keyword evidence="7" id="KW-1185">Reference proteome</keyword>
<dbReference type="SUPFAM" id="SSF50044">
    <property type="entry name" value="SH3-domain"/>
    <property type="match status" value="1"/>
</dbReference>
<dbReference type="Gene3D" id="2.30.30.40">
    <property type="entry name" value="SH3 Domains"/>
    <property type="match status" value="1"/>
</dbReference>
<dbReference type="InterPro" id="IPR051759">
    <property type="entry name" value="LIM-SH3_domain_protein"/>
</dbReference>
<dbReference type="InterPro" id="IPR036028">
    <property type="entry name" value="SH3-like_dom_sf"/>
</dbReference>
<feature type="region of interest" description="Disordered" evidence="4">
    <location>
        <begin position="166"/>
        <end position="203"/>
    </location>
</feature>
<dbReference type="AlphaFoldDB" id="A0A8R1DFH6"/>
<sequence length="276" mass="29659">MVGHSEIPVDTIAEEPNHEELLAEQIRVFDRLKGSKNFNRVAEDVYPVAVTKTKLVCELAVQEQHLNSKGTLHGGQTATLADVITARAVGVTIKNRGMVSVELAVSFHVKLLILGSQLSPPQKSIGSIADYDPMNGQWGTAAASSQRNSEKLGYLKSQVEKGPARFCADFAGAPPPSHTPSSLSSTSPHSTLSSPQSALSPQRNGAKAGFAVKAIYDYSAADKDEVSFLEGDVIVNCEKVDDGWMTGTVQRTLQWGMLPANYVQPHKLPTGLHRLS</sequence>
<dbReference type="GO" id="GO:0005925">
    <property type="term" value="C:focal adhesion"/>
    <property type="evidence" value="ECO:0007669"/>
    <property type="project" value="TreeGrafter"/>
</dbReference>
<evidence type="ECO:0000256" key="4">
    <source>
        <dbReference type="SAM" id="MobiDB-lite"/>
    </source>
</evidence>
<reference evidence="6" key="2">
    <citation type="submission" date="2022-06" db="UniProtKB">
        <authorList>
            <consortium name="EnsemblMetazoa"/>
        </authorList>
    </citation>
    <scope>IDENTIFICATION</scope>
    <source>
        <strain evidence="6">DF5081</strain>
    </source>
</reference>
<protein>
    <submittedName>
        <fullName evidence="6">SH3 domain-containing protein</fullName>
    </submittedName>
</protein>
<feature type="compositionally biased region" description="Low complexity" evidence="4">
    <location>
        <begin position="179"/>
        <end position="195"/>
    </location>
</feature>
<evidence type="ECO:0000256" key="3">
    <source>
        <dbReference type="PROSITE-ProRule" id="PRU00192"/>
    </source>
</evidence>
<dbReference type="GO" id="GO:0051015">
    <property type="term" value="F:actin filament binding"/>
    <property type="evidence" value="ECO:0007669"/>
    <property type="project" value="TreeGrafter"/>
</dbReference>
<proteinExistence type="predicted"/>
<dbReference type="PANTHER" id="PTHR46218">
    <property type="entry name" value="LASP"/>
    <property type="match status" value="1"/>
</dbReference>
<dbReference type="InterPro" id="IPR001452">
    <property type="entry name" value="SH3_domain"/>
</dbReference>
<keyword evidence="1 3" id="KW-0728">SH3 domain</keyword>
<accession>A0A8R1DFH6</accession>
<reference evidence="7" key="1">
    <citation type="submission" date="2010-08" db="EMBL/GenBank/DDBJ databases">
        <authorList>
            <consortium name="Caenorhabditis japonica Sequencing Consortium"/>
            <person name="Wilson R.K."/>
        </authorList>
    </citation>
    <scope>NUCLEOTIDE SEQUENCE [LARGE SCALE GENOMIC DNA]</scope>
    <source>
        <strain evidence="7">DF5081</strain>
    </source>
</reference>
<dbReference type="SMART" id="SM00326">
    <property type="entry name" value="SH3"/>
    <property type="match status" value="1"/>
</dbReference>
<keyword evidence="2" id="KW-0677">Repeat</keyword>
<evidence type="ECO:0000259" key="5">
    <source>
        <dbReference type="PROSITE" id="PS50002"/>
    </source>
</evidence>
<feature type="domain" description="SH3" evidence="5">
    <location>
        <begin position="207"/>
        <end position="268"/>
    </location>
</feature>
<evidence type="ECO:0000313" key="7">
    <source>
        <dbReference type="Proteomes" id="UP000005237"/>
    </source>
</evidence>
<dbReference type="EnsemblMetazoa" id="CJA00922.1">
    <property type="protein sequence ID" value="CJA00922.1"/>
    <property type="gene ID" value="WBGene00120126"/>
</dbReference>
<evidence type="ECO:0000256" key="2">
    <source>
        <dbReference type="ARBA" id="ARBA00022737"/>
    </source>
</evidence>